<protein>
    <submittedName>
        <fullName evidence="4">GNAT family N-acetyltransferase</fullName>
    </submittedName>
</protein>
<evidence type="ECO:0000313" key="4">
    <source>
        <dbReference type="EMBL" id="PIH04124.1"/>
    </source>
</evidence>
<dbReference type="CDD" id="cd04301">
    <property type="entry name" value="NAT_SF"/>
    <property type="match status" value="1"/>
</dbReference>
<feature type="domain" description="N-acetyltransferase" evidence="3">
    <location>
        <begin position="11"/>
        <end position="154"/>
    </location>
</feature>
<dbReference type="InterPro" id="IPR016181">
    <property type="entry name" value="Acyl_CoA_acyltransferase"/>
</dbReference>
<dbReference type="Pfam" id="PF00583">
    <property type="entry name" value="Acetyltransf_1"/>
    <property type="match status" value="1"/>
</dbReference>
<dbReference type="InterPro" id="IPR000182">
    <property type="entry name" value="GNAT_dom"/>
</dbReference>
<dbReference type="RefSeq" id="WP_099839416.1">
    <property type="nucleotide sequence ID" value="NZ_PEIK01000007.1"/>
</dbReference>
<proteinExistence type="predicted"/>
<name>A0A2G7HGF4_9CLOT</name>
<dbReference type="Gene3D" id="3.40.630.30">
    <property type="match status" value="1"/>
</dbReference>
<dbReference type="SUPFAM" id="SSF55729">
    <property type="entry name" value="Acyl-CoA N-acyltransferases (Nat)"/>
    <property type="match status" value="1"/>
</dbReference>
<keyword evidence="2" id="KW-0012">Acyltransferase</keyword>
<dbReference type="GO" id="GO:0008080">
    <property type="term" value="F:N-acetyltransferase activity"/>
    <property type="evidence" value="ECO:0007669"/>
    <property type="project" value="TreeGrafter"/>
</dbReference>
<dbReference type="InterPro" id="IPR051016">
    <property type="entry name" value="Diverse_Substrate_AcTransf"/>
</dbReference>
<dbReference type="PANTHER" id="PTHR10545:SF42">
    <property type="entry name" value="ACETYLTRANSFERASE"/>
    <property type="match status" value="1"/>
</dbReference>
<reference evidence="4 5" key="1">
    <citation type="submission" date="2017-10" db="EMBL/GenBank/DDBJ databases">
        <title>Reclassification of Eubacterium combesii and discrepancies in the nomenclature of botulinum neurotoxin producing clostridia. Request for an Opinion.</title>
        <authorList>
            <person name="Dobritsa A.P."/>
            <person name="Kutumbaka K.K."/>
            <person name="Samadpour M."/>
        </authorList>
    </citation>
    <scope>NUCLEOTIDE SEQUENCE [LARGE SCALE GENOMIC DNA]</scope>
    <source>
        <strain evidence="4 5">DSM 20696</strain>
    </source>
</reference>
<keyword evidence="5" id="KW-1185">Reference proteome</keyword>
<dbReference type="PROSITE" id="PS51186">
    <property type="entry name" value="GNAT"/>
    <property type="match status" value="1"/>
</dbReference>
<gene>
    <name evidence="4" type="ORF">CS538_10385</name>
</gene>
<dbReference type="Proteomes" id="UP000231322">
    <property type="component" value="Unassembled WGS sequence"/>
</dbReference>
<evidence type="ECO:0000256" key="1">
    <source>
        <dbReference type="ARBA" id="ARBA00022679"/>
    </source>
</evidence>
<accession>A0A2G7HGF4</accession>
<evidence type="ECO:0000256" key="2">
    <source>
        <dbReference type="ARBA" id="ARBA00023315"/>
    </source>
</evidence>
<dbReference type="PANTHER" id="PTHR10545">
    <property type="entry name" value="DIAMINE N-ACETYLTRANSFERASE"/>
    <property type="match status" value="1"/>
</dbReference>
<organism evidence="4 5">
    <name type="scientific">Clostridium combesii</name>
    <dbReference type="NCBI Taxonomy" id="39481"/>
    <lineage>
        <taxon>Bacteria</taxon>
        <taxon>Bacillati</taxon>
        <taxon>Bacillota</taxon>
        <taxon>Clostridia</taxon>
        <taxon>Eubacteriales</taxon>
        <taxon>Clostridiaceae</taxon>
        <taxon>Clostridium</taxon>
    </lineage>
</organism>
<evidence type="ECO:0000313" key="5">
    <source>
        <dbReference type="Proteomes" id="UP000231322"/>
    </source>
</evidence>
<keyword evidence="1 4" id="KW-0808">Transferase</keyword>
<comment type="caution">
    <text evidence="4">The sequence shown here is derived from an EMBL/GenBank/DDBJ whole genome shotgun (WGS) entry which is preliminary data.</text>
</comment>
<dbReference type="AlphaFoldDB" id="A0A2G7HGF4"/>
<sequence>MTKISNQQIIIDIEPLRAADRNRWNILARSYKTFYDTELSDSEYDEVWNHLLNSDEIFGFGAYLQGNLIGITHYLFHRTIWMEKVCYLQDLFVDEVARGRGVARALIKQVAQAAREHNASKLYWQTHQDNANARVLYDKIAHHKGFIRYDYSLE</sequence>
<dbReference type="EMBL" id="PEIK01000007">
    <property type="protein sequence ID" value="PIH04124.1"/>
    <property type="molecule type" value="Genomic_DNA"/>
</dbReference>
<evidence type="ECO:0000259" key="3">
    <source>
        <dbReference type="PROSITE" id="PS51186"/>
    </source>
</evidence>